<feature type="region of interest" description="Disordered" evidence="1">
    <location>
        <begin position="127"/>
        <end position="177"/>
    </location>
</feature>
<name>A0A6A3LKK8_9STRA</name>
<reference evidence="3 4" key="1">
    <citation type="submission" date="2018-09" db="EMBL/GenBank/DDBJ databases">
        <title>Genomic investigation of the strawberry pathogen Phytophthora fragariae indicates pathogenicity is determined by transcriptional variation in three key races.</title>
        <authorList>
            <person name="Adams T.M."/>
            <person name="Armitage A.D."/>
            <person name="Sobczyk M.K."/>
            <person name="Bates H.J."/>
            <person name="Dunwell J.M."/>
            <person name="Nellist C.F."/>
            <person name="Harrison R.J."/>
        </authorList>
    </citation>
    <scope>NUCLEOTIDE SEQUENCE [LARGE SCALE GENOMIC DNA]</scope>
    <source>
        <strain evidence="3 4">SCRP249</strain>
    </source>
</reference>
<feature type="chain" id="PRO_5025521981" description="RxLR effector protein" evidence="2">
    <location>
        <begin position="24"/>
        <end position="177"/>
    </location>
</feature>
<evidence type="ECO:0000313" key="3">
    <source>
        <dbReference type="EMBL" id="KAE9018638.1"/>
    </source>
</evidence>
<evidence type="ECO:0000313" key="4">
    <source>
        <dbReference type="Proteomes" id="UP000429607"/>
    </source>
</evidence>
<protein>
    <recommendedName>
        <fullName evidence="5">RxLR effector protein</fullName>
    </recommendedName>
</protein>
<dbReference type="EMBL" id="QXFV01000995">
    <property type="protein sequence ID" value="KAE9018638.1"/>
    <property type="molecule type" value="Genomic_DNA"/>
</dbReference>
<keyword evidence="2" id="KW-0732">Signal</keyword>
<evidence type="ECO:0000256" key="1">
    <source>
        <dbReference type="SAM" id="MobiDB-lite"/>
    </source>
</evidence>
<accession>A0A6A3LKK8</accession>
<evidence type="ECO:0008006" key="5">
    <source>
        <dbReference type="Google" id="ProtNLM"/>
    </source>
</evidence>
<comment type="caution">
    <text evidence="3">The sequence shown here is derived from an EMBL/GenBank/DDBJ whole genome shotgun (WGS) entry which is preliminary data.</text>
</comment>
<organism evidence="3 4">
    <name type="scientific">Phytophthora rubi</name>
    <dbReference type="NCBI Taxonomy" id="129364"/>
    <lineage>
        <taxon>Eukaryota</taxon>
        <taxon>Sar</taxon>
        <taxon>Stramenopiles</taxon>
        <taxon>Oomycota</taxon>
        <taxon>Peronosporomycetes</taxon>
        <taxon>Peronosporales</taxon>
        <taxon>Peronosporaceae</taxon>
        <taxon>Phytophthora</taxon>
    </lineage>
</organism>
<feature type="signal peptide" evidence="2">
    <location>
        <begin position="1"/>
        <end position="23"/>
    </location>
</feature>
<proteinExistence type="predicted"/>
<gene>
    <name evidence="3" type="ORF">PR001_g14080</name>
</gene>
<dbReference type="Proteomes" id="UP000429607">
    <property type="component" value="Unassembled WGS sequence"/>
</dbReference>
<dbReference type="AlphaFoldDB" id="A0A6A3LKK8"/>
<evidence type="ECO:0000256" key="2">
    <source>
        <dbReference type="SAM" id="SignalP"/>
    </source>
</evidence>
<sequence>MVSSSNTFALCIATVALSSGVHAEKAVAETYGHYHVHGVHGVGVYAPGVYAPGVYGPGVYGPGVYGTGVYGPGVYGYGPGVYGVRTMQRASDLVTSGSVVKAPKAVPQPATNTAADLAWRTSRAAIGTTGGDDELDEMRVDPGTEWHEDRTLAILGASGRSERNERPPAARRRVARR</sequence>
<feature type="compositionally biased region" description="Basic and acidic residues" evidence="1">
    <location>
        <begin position="137"/>
        <end position="151"/>
    </location>
</feature>